<dbReference type="EMBL" id="BKAJ01000132">
    <property type="protein sequence ID" value="GEP59498.1"/>
    <property type="molecule type" value="Genomic_DNA"/>
</dbReference>
<reference evidence="6 7" key="1">
    <citation type="submission" date="2019-07" db="EMBL/GenBank/DDBJ databases">
        <title>Whole genome shotgun sequence of Reyranella soli NBRC 108950.</title>
        <authorList>
            <person name="Hosoyama A."/>
            <person name="Uohara A."/>
            <person name="Ohji S."/>
            <person name="Ichikawa N."/>
        </authorList>
    </citation>
    <scope>NUCLEOTIDE SEQUENCE [LARGE SCALE GENOMIC DNA]</scope>
    <source>
        <strain evidence="6 7">NBRC 108950</strain>
    </source>
</reference>
<keyword evidence="3" id="KW-0804">Transcription</keyword>
<evidence type="ECO:0000256" key="4">
    <source>
        <dbReference type="SAM" id="MobiDB-lite"/>
    </source>
</evidence>
<dbReference type="InterPro" id="IPR036286">
    <property type="entry name" value="LexA/Signal_pep-like_sf"/>
</dbReference>
<dbReference type="InterPro" id="IPR010982">
    <property type="entry name" value="Lambda_DNA-bd_dom_sf"/>
</dbReference>
<dbReference type="SUPFAM" id="SSF51306">
    <property type="entry name" value="LexA/Signal peptidase"/>
    <property type="match status" value="1"/>
</dbReference>
<evidence type="ECO:0000256" key="1">
    <source>
        <dbReference type="ARBA" id="ARBA00023015"/>
    </source>
</evidence>
<dbReference type="InterPro" id="IPR001387">
    <property type="entry name" value="Cro/C1-type_HTH"/>
</dbReference>
<dbReference type="OrthoDB" id="9792157at2"/>
<keyword evidence="7" id="KW-1185">Reference proteome</keyword>
<dbReference type="AlphaFoldDB" id="A0A512NKL8"/>
<name>A0A512NKL8_9HYPH</name>
<dbReference type="PANTHER" id="PTHR40661:SF3">
    <property type="entry name" value="FELS-1 PROPHAGE TRANSCRIPTIONAL REGULATOR"/>
    <property type="match status" value="1"/>
</dbReference>
<sequence>MALGARVKKEREDRNWSQAELARRVSNILRRKVTQVAIHHIEKRDDVMPRFVVELAQALDVRLPWLQYGRGSKSIDTSSAASEDPRYAAESKSRSRQSEVRHYVGAGDEIHRVNGETEWTPSPPGFESNTGAAVVVRGGAMRPFYDTGDVLFFTSQRNPPLNKKDMPPRPVIVQVKDGSLYVKRLIPGTKKGFFHLISINPVTPILEDQPVESFAYIEWVKQRVI</sequence>
<dbReference type="SUPFAM" id="SSF47413">
    <property type="entry name" value="lambda repressor-like DNA-binding domains"/>
    <property type="match status" value="1"/>
</dbReference>
<feature type="region of interest" description="Disordered" evidence="4">
    <location>
        <begin position="72"/>
        <end position="99"/>
    </location>
</feature>
<dbReference type="Gene3D" id="1.10.260.40">
    <property type="entry name" value="lambda repressor-like DNA-binding domains"/>
    <property type="match status" value="1"/>
</dbReference>
<evidence type="ECO:0000259" key="5">
    <source>
        <dbReference type="PROSITE" id="PS50943"/>
    </source>
</evidence>
<keyword evidence="2" id="KW-0238">DNA-binding</keyword>
<accession>A0A512NKL8</accession>
<dbReference type="Proteomes" id="UP000321058">
    <property type="component" value="Unassembled WGS sequence"/>
</dbReference>
<evidence type="ECO:0000256" key="3">
    <source>
        <dbReference type="ARBA" id="ARBA00023163"/>
    </source>
</evidence>
<evidence type="ECO:0000256" key="2">
    <source>
        <dbReference type="ARBA" id="ARBA00023125"/>
    </source>
</evidence>
<proteinExistence type="predicted"/>
<dbReference type="CDD" id="cd00093">
    <property type="entry name" value="HTH_XRE"/>
    <property type="match status" value="1"/>
</dbReference>
<dbReference type="SMART" id="SM00530">
    <property type="entry name" value="HTH_XRE"/>
    <property type="match status" value="1"/>
</dbReference>
<dbReference type="InterPro" id="IPR015927">
    <property type="entry name" value="Peptidase_S24_S26A/B/C"/>
</dbReference>
<feature type="compositionally biased region" description="Basic and acidic residues" evidence="4">
    <location>
        <begin position="83"/>
        <end position="99"/>
    </location>
</feature>
<comment type="caution">
    <text evidence="6">The sequence shown here is derived from an EMBL/GenBank/DDBJ whole genome shotgun (WGS) entry which is preliminary data.</text>
</comment>
<organism evidence="6 7">
    <name type="scientific">Reyranella soli</name>
    <dbReference type="NCBI Taxonomy" id="1230389"/>
    <lineage>
        <taxon>Bacteria</taxon>
        <taxon>Pseudomonadati</taxon>
        <taxon>Pseudomonadota</taxon>
        <taxon>Alphaproteobacteria</taxon>
        <taxon>Hyphomicrobiales</taxon>
        <taxon>Reyranellaceae</taxon>
        <taxon>Reyranella</taxon>
    </lineage>
</organism>
<dbReference type="RefSeq" id="WP_147154886.1">
    <property type="nucleotide sequence ID" value="NZ_BKAJ01000132.1"/>
</dbReference>
<protein>
    <recommendedName>
        <fullName evidence="5">HTH cro/C1-type domain-containing protein</fullName>
    </recommendedName>
</protein>
<dbReference type="GO" id="GO:0003677">
    <property type="term" value="F:DNA binding"/>
    <property type="evidence" value="ECO:0007669"/>
    <property type="project" value="UniProtKB-KW"/>
</dbReference>
<keyword evidence="1" id="KW-0805">Transcription regulation</keyword>
<dbReference type="Pfam" id="PF00717">
    <property type="entry name" value="Peptidase_S24"/>
    <property type="match status" value="1"/>
</dbReference>
<dbReference type="Gene3D" id="2.10.109.10">
    <property type="entry name" value="Umud Fragment, subunit A"/>
    <property type="match status" value="1"/>
</dbReference>
<evidence type="ECO:0000313" key="7">
    <source>
        <dbReference type="Proteomes" id="UP000321058"/>
    </source>
</evidence>
<feature type="domain" description="HTH cro/C1-type" evidence="5">
    <location>
        <begin position="7"/>
        <end position="66"/>
    </location>
</feature>
<gene>
    <name evidence="6" type="ORF">RSO01_66640</name>
</gene>
<evidence type="ECO:0000313" key="6">
    <source>
        <dbReference type="EMBL" id="GEP59498.1"/>
    </source>
</evidence>
<dbReference type="CDD" id="cd06462">
    <property type="entry name" value="Peptidase_S24_S26"/>
    <property type="match status" value="1"/>
</dbReference>
<dbReference type="Pfam" id="PF01381">
    <property type="entry name" value="HTH_3"/>
    <property type="match status" value="1"/>
</dbReference>
<dbReference type="PROSITE" id="PS50943">
    <property type="entry name" value="HTH_CROC1"/>
    <property type="match status" value="1"/>
</dbReference>
<dbReference type="PANTHER" id="PTHR40661">
    <property type="match status" value="1"/>
</dbReference>